<evidence type="ECO:0000256" key="1">
    <source>
        <dbReference type="ARBA" id="ARBA00010879"/>
    </source>
</evidence>
<sequence>MDFMTRTSLTIHVPTRTVIMDDNPPFLDEPCENDFVEADLECGTMTLQNTPQVSLKEKVEDANLNSAEKGGLLKLLDNYSDLFDGHLGRTSLAEHIIVTGDAKPVNLPPYRTSPAKKQIIEEQVQKMLKDNIIEPASGPWAAPVVIVNKPPREPRFCVDFRGLNQLTVTDSYPLPRVDESLDFLSRGKFLTTLDLARGYWQVPIAEQAKPKTAFISHCGLFQFKVLPFGLCNAPATFHRLMNNVLAGLIYKSCAVYLDDIVVASPTFEQHLHDLEEVFNRLKSAGLSLKLSKCQFCLTELTFLGYRVTPSIIHPDPDKVRAVTEFKVPTTIKKVRQFLGLTGYYRRFVQDYASHAEPLFALTKKM</sequence>
<evidence type="ECO:0000313" key="4">
    <source>
        <dbReference type="Ensembl" id="ENSXMAP00000033612.1"/>
    </source>
</evidence>
<dbReference type="CDD" id="cd01647">
    <property type="entry name" value="RT_LTR"/>
    <property type="match status" value="1"/>
</dbReference>
<dbReference type="InterPro" id="IPR050951">
    <property type="entry name" value="Retrovirus_Pol_polyprotein"/>
</dbReference>
<dbReference type="GO" id="GO:0004523">
    <property type="term" value="F:RNA-DNA hybrid ribonuclease activity"/>
    <property type="evidence" value="ECO:0007669"/>
    <property type="project" value="UniProtKB-EC"/>
</dbReference>
<reference evidence="5" key="1">
    <citation type="submission" date="2012-01" db="EMBL/GenBank/DDBJ databases">
        <authorList>
            <person name="Walter R."/>
            <person name="Schartl M."/>
            <person name="Warren W."/>
        </authorList>
    </citation>
    <scope>NUCLEOTIDE SEQUENCE [LARGE SCALE GENOMIC DNA]</scope>
    <source>
        <strain evidence="5">JP 163 A</strain>
    </source>
</reference>
<accession>A0A3B5QSD1</accession>
<keyword evidence="5" id="KW-1185">Reference proteome</keyword>
<proteinExistence type="inferred from homology"/>
<dbReference type="Gene3D" id="3.10.10.10">
    <property type="entry name" value="HIV Type 1 Reverse Transcriptase, subunit A, domain 1"/>
    <property type="match status" value="1"/>
</dbReference>
<dbReference type="InterPro" id="IPR043128">
    <property type="entry name" value="Rev_trsase/Diguanyl_cyclase"/>
</dbReference>
<reference evidence="5" key="2">
    <citation type="journal article" date="2013" name="Nat. Genet.">
        <title>The genome of the platyfish, Xiphophorus maculatus, provides insights into evolutionary adaptation and several complex traits.</title>
        <authorList>
            <person name="Schartl M."/>
            <person name="Walter R.B."/>
            <person name="Shen Y."/>
            <person name="Garcia T."/>
            <person name="Catchen J."/>
            <person name="Amores A."/>
            <person name="Braasch I."/>
            <person name="Chalopin D."/>
            <person name="Volff J.N."/>
            <person name="Lesch K.P."/>
            <person name="Bisazza A."/>
            <person name="Minx P."/>
            <person name="Hillier L."/>
            <person name="Wilson R.K."/>
            <person name="Fuerstenberg S."/>
            <person name="Boore J."/>
            <person name="Searle S."/>
            <person name="Postlethwait J.H."/>
            <person name="Warren W.C."/>
        </authorList>
    </citation>
    <scope>NUCLEOTIDE SEQUENCE [LARGE SCALE GENOMIC DNA]</scope>
    <source>
        <strain evidence="5">JP 163 A</strain>
    </source>
</reference>
<protein>
    <recommendedName>
        <fullName evidence="2">ribonuclease H</fullName>
        <ecNumber evidence="2">3.1.26.4</ecNumber>
    </recommendedName>
</protein>
<dbReference type="OMA" id="MAWEREG"/>
<reference evidence="4" key="4">
    <citation type="submission" date="2025-09" db="UniProtKB">
        <authorList>
            <consortium name="Ensembl"/>
        </authorList>
    </citation>
    <scope>IDENTIFICATION</scope>
    <source>
        <strain evidence="4">JP 163 A</strain>
    </source>
</reference>
<dbReference type="AlphaFoldDB" id="A0A3B5QSD1"/>
<dbReference type="SUPFAM" id="SSF56672">
    <property type="entry name" value="DNA/RNA polymerases"/>
    <property type="match status" value="1"/>
</dbReference>
<comment type="similarity">
    <text evidence="1">Belongs to the beta type-B retroviral polymerase family. HERV class-II K(HML-2) pol subfamily.</text>
</comment>
<dbReference type="Gene3D" id="3.30.70.270">
    <property type="match status" value="2"/>
</dbReference>
<dbReference type="EC" id="3.1.26.4" evidence="2"/>
<organism evidence="4 5">
    <name type="scientific">Xiphophorus maculatus</name>
    <name type="common">Southern platyfish</name>
    <name type="synonym">Platypoecilus maculatus</name>
    <dbReference type="NCBI Taxonomy" id="8083"/>
    <lineage>
        <taxon>Eukaryota</taxon>
        <taxon>Metazoa</taxon>
        <taxon>Chordata</taxon>
        <taxon>Craniata</taxon>
        <taxon>Vertebrata</taxon>
        <taxon>Euteleostomi</taxon>
        <taxon>Actinopterygii</taxon>
        <taxon>Neopterygii</taxon>
        <taxon>Teleostei</taxon>
        <taxon>Neoteleostei</taxon>
        <taxon>Acanthomorphata</taxon>
        <taxon>Ovalentaria</taxon>
        <taxon>Atherinomorphae</taxon>
        <taxon>Cyprinodontiformes</taxon>
        <taxon>Poeciliidae</taxon>
        <taxon>Poeciliinae</taxon>
        <taxon>Xiphophorus</taxon>
    </lineage>
</organism>
<name>A0A3B5QSD1_XIPMA</name>
<dbReference type="InterPro" id="IPR043502">
    <property type="entry name" value="DNA/RNA_pol_sf"/>
</dbReference>
<feature type="domain" description="Reverse transcriptase" evidence="3">
    <location>
        <begin position="128"/>
        <end position="307"/>
    </location>
</feature>
<dbReference type="Pfam" id="PF00078">
    <property type="entry name" value="RVT_1"/>
    <property type="match status" value="1"/>
</dbReference>
<dbReference type="Ensembl" id="ENSXMAT00000031134.1">
    <property type="protein sequence ID" value="ENSXMAP00000033612.1"/>
    <property type="gene ID" value="ENSXMAG00000024510.1"/>
</dbReference>
<dbReference type="Proteomes" id="UP000002852">
    <property type="component" value="Unassembled WGS sequence"/>
</dbReference>
<dbReference type="GeneTree" id="ENSGT00940000165177"/>
<evidence type="ECO:0000313" key="5">
    <source>
        <dbReference type="Proteomes" id="UP000002852"/>
    </source>
</evidence>
<evidence type="ECO:0000259" key="3">
    <source>
        <dbReference type="PROSITE" id="PS50878"/>
    </source>
</evidence>
<dbReference type="PANTHER" id="PTHR37984">
    <property type="entry name" value="PROTEIN CBG26694"/>
    <property type="match status" value="1"/>
</dbReference>
<dbReference type="STRING" id="8083.ENSXMAP00000033612"/>
<evidence type="ECO:0000256" key="2">
    <source>
        <dbReference type="ARBA" id="ARBA00012180"/>
    </source>
</evidence>
<reference evidence="4" key="3">
    <citation type="submission" date="2025-08" db="UniProtKB">
        <authorList>
            <consortium name="Ensembl"/>
        </authorList>
    </citation>
    <scope>IDENTIFICATION</scope>
    <source>
        <strain evidence="4">JP 163 A</strain>
    </source>
</reference>
<dbReference type="PROSITE" id="PS50878">
    <property type="entry name" value="RT_POL"/>
    <property type="match status" value="1"/>
</dbReference>
<dbReference type="InterPro" id="IPR000477">
    <property type="entry name" value="RT_dom"/>
</dbReference>
<dbReference type="PANTHER" id="PTHR37984:SF5">
    <property type="entry name" value="PROTEIN NYNRIN-LIKE"/>
    <property type="match status" value="1"/>
</dbReference>
<dbReference type="InParanoid" id="A0A3B5QSD1"/>